<keyword evidence="4" id="KW-1185">Reference proteome</keyword>
<reference evidence="3 4" key="1">
    <citation type="submission" date="2014-10" db="EMBL/GenBank/DDBJ databases">
        <title>Draft genome of the hookworm Ancylostoma caninum.</title>
        <authorList>
            <person name="Mitreva M."/>
        </authorList>
    </citation>
    <scope>NUCLEOTIDE SEQUENCE [LARGE SCALE GENOMIC DNA]</scope>
    <source>
        <strain evidence="3 4">Baltimore</strain>
    </source>
</reference>
<feature type="compositionally biased region" description="Low complexity" evidence="2">
    <location>
        <begin position="878"/>
        <end position="893"/>
    </location>
</feature>
<name>A0A368G0H8_ANCCA</name>
<dbReference type="EMBL" id="JOJR01000591">
    <property type="protein sequence ID" value="RCN36087.1"/>
    <property type="molecule type" value="Genomic_DNA"/>
</dbReference>
<dbReference type="STRING" id="29170.A0A368G0H8"/>
<evidence type="ECO:0000256" key="1">
    <source>
        <dbReference type="SAM" id="Coils"/>
    </source>
</evidence>
<feature type="compositionally biased region" description="Polar residues" evidence="2">
    <location>
        <begin position="921"/>
        <end position="939"/>
    </location>
</feature>
<evidence type="ECO:0000313" key="3">
    <source>
        <dbReference type="EMBL" id="RCN36087.1"/>
    </source>
</evidence>
<feature type="region of interest" description="Disordered" evidence="2">
    <location>
        <begin position="2024"/>
        <end position="2048"/>
    </location>
</feature>
<feature type="compositionally biased region" description="Polar residues" evidence="2">
    <location>
        <begin position="1539"/>
        <end position="1559"/>
    </location>
</feature>
<dbReference type="OrthoDB" id="5877978at2759"/>
<organism evidence="3 4">
    <name type="scientific">Ancylostoma caninum</name>
    <name type="common">Dog hookworm</name>
    <dbReference type="NCBI Taxonomy" id="29170"/>
    <lineage>
        <taxon>Eukaryota</taxon>
        <taxon>Metazoa</taxon>
        <taxon>Ecdysozoa</taxon>
        <taxon>Nematoda</taxon>
        <taxon>Chromadorea</taxon>
        <taxon>Rhabditida</taxon>
        <taxon>Rhabditina</taxon>
        <taxon>Rhabditomorpha</taxon>
        <taxon>Strongyloidea</taxon>
        <taxon>Ancylostomatidae</taxon>
        <taxon>Ancylostomatinae</taxon>
        <taxon>Ancylostoma</taxon>
    </lineage>
</organism>
<feature type="region of interest" description="Disordered" evidence="2">
    <location>
        <begin position="1539"/>
        <end position="1562"/>
    </location>
</feature>
<proteinExistence type="predicted"/>
<feature type="compositionally biased region" description="Basic residues" evidence="2">
    <location>
        <begin position="2036"/>
        <end position="2045"/>
    </location>
</feature>
<feature type="region of interest" description="Disordered" evidence="2">
    <location>
        <begin position="1087"/>
        <end position="1122"/>
    </location>
</feature>
<gene>
    <name evidence="3" type="ORF">ANCCAN_18037</name>
</gene>
<evidence type="ECO:0000313" key="4">
    <source>
        <dbReference type="Proteomes" id="UP000252519"/>
    </source>
</evidence>
<feature type="region of interest" description="Disordered" evidence="2">
    <location>
        <begin position="878"/>
        <end position="940"/>
    </location>
</feature>
<protein>
    <submittedName>
        <fullName evidence="3">Uncharacterized protein</fullName>
    </submittedName>
</protein>
<feature type="coiled-coil region" evidence="1">
    <location>
        <begin position="233"/>
        <end position="260"/>
    </location>
</feature>
<dbReference type="Proteomes" id="UP000252519">
    <property type="component" value="Unassembled WGS sequence"/>
</dbReference>
<accession>A0A368G0H8</accession>
<comment type="caution">
    <text evidence="3">The sequence shown here is derived from an EMBL/GenBank/DDBJ whole genome shotgun (WGS) entry which is preliminary data.</text>
</comment>
<evidence type="ECO:0000256" key="2">
    <source>
        <dbReference type="SAM" id="MobiDB-lite"/>
    </source>
</evidence>
<feature type="compositionally biased region" description="Low complexity" evidence="2">
    <location>
        <begin position="1099"/>
        <end position="1110"/>
    </location>
</feature>
<sequence length="2075" mass="230340">MHVANKKEYLSEVGQRLLRDLQEDADAVSAVTHVEVEVVEDVTNILKTYVIGERADDMLGEEEVQALHYEESVAKSPELLEEKKVERIYVDTFEKEVQEEPEKAQIQILQEGIHFEGEGAMRTLRRLETDDSVDIVQRARCANVFADCSLIRREDSSTFTVHIAVPLIQTISMILYRRQMSRQKRQELSRAYAMEQDGQQFEDEATLQRIRRFESAEDEDQQRVIKMHQDELFQKVEVREVKAERELREIEAEGGNYEMEQQGQKLKGEALIKRRGRALESESSEELPPPKKVVMQEREAEGGQYEMQMQGVTLRGEKTFRHEGKRYESDSEESVQWNGGSPTIVDLVKKESDSYFDVVFETANNYEPLTMFIKRAVMKKESCEVTSAFMVPSDDSEDASVVRKDKAIWRESYSGRELSEQYANVTVGLQKLVKPGEKDQGTENNLAAVSRSKSEGKFREMKEEQAMMLYGFENTKPSTGEAKVVRKESNHNGASFFTSAAEFEHVTLGTTLSNACEMLGVQGSSKTSNTVSASAKFNEMSLEHATSVIFLQNSLGAQDQYAEGIAKDKHVRGELLRTRAASDTAISSHLALQKAASYPSSMAVQKCIATANSSAYQLRAWASESHVITSTLMLSKGATTQTAAVKVQDGHRQETTTHIAEYGNAQEHCAVMLKNTGGAHGSTSAALAEAVSGGLLDLDTRTTQKSFHLTNYKTFLPPRGEAQIAWPQATLRSASFHLSKLSEHQKLRDENFHQDLRIRRKDAAAEVTVYFLYKQVLGNFAMAALGLYLGERIRQIHDEKHTREELVTSEKHYEAHSRQMEYSDDFERLETSKHLVTDVRGGTEAKDKETMTDAKQEIQQQIQVAKLATQQKQEASTMQQQQQMIRSSMQQSTYEEETKSFDSVSEQSRLLRKVPSRDETTQTVLESSEETASGLWSTTDSEEQVVTGLFRSSAQIIEQKRLDLSEEAETFGLWDTSARAEDTSRTMVTKSYESMAMSREMIGSREAQIFMTSEMSNAAKEVQTGTVEVPEGASADKSLEIATSHHEMMLTKPIQAASDSGTLQDRLQAKQENVFRQYSDESTGLFGSLGSLTPRTPESEQTSVSVSESPMLKSGASMRASSEEVAETVKRIRHEEMSAASELARRIAVMESASLRSQGSKEESVEINTAYSSEHPKATIQSTLSLVVKDVISLLSYEPREESLYGSWKTGEFEEATGAIQEKSKVSVASSMKVAASTEHFTEHSSQWRRSEYLEQTRSLQVASTERAEGTFQISSEARDIALCSRPDEAVGSGVIKSDSTASASVNLHEFGREGTQVGSLGSTLSAPLPAYEEATRIVPIRQQILLGLRTRASSEQVAELLNQLSRHEEIAEIKIVKAMVLKSQHSLSSAAAATLTAAVSKAFKGPTESWSIAATLREKLKEEIEAIKRIASEEVVSGTWTTVADIDAAASSWPVSHTQSVEGKMRAAEISSASVDSALTKSPEDKASYQRRLAVLESTQRLFAVELEKVLMELRSKESKEQCAASLPVSEHVKAHSLATQYGKTETSSEGSFGTITQPREEKEDAEATRQRFHHIQMAYSTKATQEEHVALERTLERHQQDGSVQKFLDVLRTERLRFSGFTTRTLVKAVENVLQKTPDQAELRQVLPEAVRTVLTLAIREIVDESAFAMVRSRETSSEATLMMTLASVEALMSHMKATTEEETEVPSVIEQKSSEAITAAVPERSRASWRQRFAIENQVMSADFDKHKQEGASSRTLPQVPTHEVSASARVYGQESVQLQGELTVVEQPSEQVEGADIIRNQRRYLQFLHGVNATSEEQNELVKLLSKYQEEENVATVVRDLTSQKITFSGLATKSIVAAVESTIQQSGDEANISKKVSDVLSCAVSEAVKEIVDENAFTILQTMKAASTAQMAIALSSLAAACANVEAPKEASISSYPEFAASVTESQDSTIPIQGASSAERQFAVCAETLMKILDHISEERKAEVSIPVKVFGQATSQAREFGSESVQIGASLQRLQQATHEDEEVESRQKGPRKLRAVHNTKASAEERAELVELLRGYQMDAEVAKLVN</sequence>
<keyword evidence="1" id="KW-0175">Coiled coil</keyword>